<dbReference type="PANTHER" id="PTHR21497">
    <property type="entry name" value="UBIQUITIN LIGASE E3 ALPHA-RELATED"/>
    <property type="match status" value="1"/>
</dbReference>
<evidence type="ECO:0000256" key="1">
    <source>
        <dbReference type="ARBA" id="ARBA00022723"/>
    </source>
</evidence>
<feature type="domain" description="UBR-type" evidence="8">
    <location>
        <begin position="46"/>
        <end position="118"/>
    </location>
</feature>
<comment type="catalytic activity">
    <reaction evidence="5">
        <text>S-ubiquitinyl-[E2 ubiquitin-conjugating enzyme]-L-cysteine + [acceptor protein]-L-lysine = [E2 ubiquitin-conjugating enzyme]-L-cysteine + N(6)-ubiquitinyl-[acceptor protein]-L-lysine.</text>
        <dbReference type="EC" id="2.3.2.27"/>
    </reaction>
</comment>
<proteinExistence type="inferred from homology"/>
<dbReference type="Proteomes" id="UP001470230">
    <property type="component" value="Unassembled WGS sequence"/>
</dbReference>
<comment type="similarity">
    <text evidence="5">Belongs to the E3 ubiquitin-protein ligase UBR1-like family.</text>
</comment>
<keyword evidence="3 5" id="KW-0862">Zinc</keyword>
<feature type="coiled-coil region" evidence="6">
    <location>
        <begin position="793"/>
        <end position="820"/>
    </location>
</feature>
<dbReference type="InterPro" id="IPR000719">
    <property type="entry name" value="Prot_kinase_dom"/>
</dbReference>
<evidence type="ECO:0000256" key="5">
    <source>
        <dbReference type="RuleBase" id="RU366018"/>
    </source>
</evidence>
<comment type="function">
    <text evidence="5">Ubiquitin ligase protein which is a component of the N-end rule pathway. Recognizes and binds to proteins bearing specific N-terminal residues that are destabilizing according to the N-end rule, leading to their ubiquitination and subsequent degradation.</text>
</comment>
<dbReference type="InterPro" id="IPR011009">
    <property type="entry name" value="Kinase-like_dom_sf"/>
</dbReference>
<evidence type="ECO:0000256" key="4">
    <source>
        <dbReference type="PROSITE-ProRule" id="PRU00508"/>
    </source>
</evidence>
<keyword evidence="1 5" id="KW-0479">Metal-binding</keyword>
<evidence type="ECO:0000259" key="7">
    <source>
        <dbReference type="PROSITE" id="PS50011"/>
    </source>
</evidence>
<dbReference type="SMART" id="SM00396">
    <property type="entry name" value="ZnF_UBR1"/>
    <property type="match status" value="1"/>
</dbReference>
<gene>
    <name evidence="9" type="ORF">M9Y10_000353</name>
</gene>
<dbReference type="PROSITE" id="PS51157">
    <property type="entry name" value="ZF_UBR"/>
    <property type="match status" value="1"/>
</dbReference>
<dbReference type="PANTHER" id="PTHR21497:SF24">
    <property type="entry name" value="E3 UBIQUITIN-PROTEIN LIGASE UBR1"/>
    <property type="match status" value="1"/>
</dbReference>
<dbReference type="Pfam" id="PF02207">
    <property type="entry name" value="zf-UBR"/>
    <property type="match status" value="1"/>
</dbReference>
<dbReference type="Gene3D" id="2.10.110.30">
    <property type="match status" value="1"/>
</dbReference>
<dbReference type="Gene3D" id="3.30.200.20">
    <property type="entry name" value="Phosphorylase Kinase, domain 1"/>
    <property type="match status" value="1"/>
</dbReference>
<sequence length="1375" mass="161844">MEEQILLFLKSASPTEIKPFLNSLMAQNYESFDQFTDFLERCQPKLSCSANWTSKILIANCKNCRLFDNSCICIQCLLDGNHIQENHQVYISYSTNGNCDCGNSEAWDKKGFCKKHHGQCGHPEEHLPKELSLHLTSIFEVLKKFIIEEIETKSFHFFNELFEFIIQLSEMGDGVRRLASLSFGDEIFLETIVKNCFNFSSNESAKIESFISAYANDEAFSIQFAKSIFPSCRYLYEKILENCHVQRDISKEDPIIGPSTLLSSIFFVFPQLIKGENGINYHTYYNEITPIAFDFIKSNPSLFEGKNGSDILNNFWYVINIIEYFMKHGMKEENRQLFINVASSFQQIEGYIQPIQKINDFEDDSSYYDYRLFYDFIVEFKWLPFILAKKIEYIPEIIEIFVHFLFTSDDIDHPSFIFLLHKLAVSTLKNAKNPKDEFDRIIRKDELFASFDEKIKNKEEGFDKFKNVYELIYFRASLIPINFLSFTMLSDFDLLKDKGYPKSFSKAVDQYDLSFYVHIDLPFLLSMIQFMFSFSEDKNQFLRLIESKFGVFDPQNSQTKAERMFYFIIVVSHLIFEDPKFLGKKKRIIQLIFMTILKSQPERGIENMKYYSGPTQLNRAIKWYNEVKFESSWHIIIPFISPRFLLKVILPQILDEMSAKSNKKNNTILLPFPDFDDSEIIDLRSLMKSTYLYAVLYDIMYDSKEPILYHYALNLFILLYNNEQPKNDSKVDLQINAETIDDIVNQIPSNFIEFCDVKINYKRGGSYLSLIDLVENSGSIGLNALHRTIHKRSKKEMKHLKKLKSNIKAIKNKIVSKYKENALNFNYSTVTNLITEMKIKPNDKTFIFVCMLFSSIPDFLETQYHFNFTVKKDNDDEHESENNENKLLSSFVKKRTHLKKNLIASTCGHICTDTSSTVCPYCNSHFNFFIPNFVAAENHDIFQFNINNFGNFFGDAKKWVKLLKTMIIILDYRSRLKPEIIQDEITFLLYRNLFILVHKISQTIDPAIFKNRKSKLGIFLHDFIFNNDSSPSTFTESFFVKYVERFNYIIDYEFLKRIELVRLFYISKNLETIIDIDEHFSFRNLIKMYKIPENFIEPTKYTKYQFYQSIYDTDDFDEKIKIDFDINEEKLPVFRGIDLPENFLQIINDPFNIKFEFKTGEQKLICLATGDIITMNLMNRDNRIPRELTYQPILMVDGQDVNGVKFWISNFFIKRKSIYRNRKGEENVGFNKGDPVFLDHERYIDLFDDYISGRCGYRIVYSVEQIQTKQKYAAKVLISYDISNEESKKMIDREIRIMMTINNPTLIKIYGFSLVDFHNEPNVTIIMELAQNNSLAEMLELVRLSQAPIEYSNTTRQIILIGISAFCYIYRTKRV</sequence>
<reference evidence="9 10" key="1">
    <citation type="submission" date="2024-04" db="EMBL/GenBank/DDBJ databases">
        <title>Tritrichomonas musculus Genome.</title>
        <authorList>
            <person name="Alves-Ferreira E."/>
            <person name="Grigg M."/>
            <person name="Lorenzi H."/>
            <person name="Galac M."/>
        </authorList>
    </citation>
    <scope>NUCLEOTIDE SEQUENCE [LARGE SCALE GENOMIC DNA]</scope>
    <source>
        <strain evidence="9 10">EAF2021</strain>
    </source>
</reference>
<organism evidence="9 10">
    <name type="scientific">Tritrichomonas musculus</name>
    <dbReference type="NCBI Taxonomy" id="1915356"/>
    <lineage>
        <taxon>Eukaryota</taxon>
        <taxon>Metamonada</taxon>
        <taxon>Parabasalia</taxon>
        <taxon>Tritrichomonadida</taxon>
        <taxon>Tritrichomonadidae</taxon>
        <taxon>Tritrichomonas</taxon>
    </lineage>
</organism>
<keyword evidence="5" id="KW-0808">Transferase</keyword>
<dbReference type="CDD" id="cd19670">
    <property type="entry name" value="UBR-box_UBR1_2_3"/>
    <property type="match status" value="1"/>
</dbReference>
<evidence type="ECO:0000313" key="10">
    <source>
        <dbReference type="Proteomes" id="UP001470230"/>
    </source>
</evidence>
<feature type="domain" description="Protein kinase" evidence="7">
    <location>
        <begin position="1246"/>
        <end position="1375"/>
    </location>
</feature>
<name>A0ABR2L3Z7_9EUKA</name>
<keyword evidence="5" id="KW-0833">Ubl conjugation pathway</keyword>
<keyword evidence="10" id="KW-1185">Reference proteome</keyword>
<dbReference type="EC" id="2.3.2.27" evidence="5"/>
<protein>
    <recommendedName>
        <fullName evidence="5">E3 ubiquitin-protein ligase</fullName>
        <ecNumber evidence="5">2.3.2.27</ecNumber>
    </recommendedName>
</protein>
<dbReference type="InterPro" id="IPR039164">
    <property type="entry name" value="UBR1-like"/>
</dbReference>
<dbReference type="InterPro" id="IPR003126">
    <property type="entry name" value="Znf_UBR"/>
</dbReference>
<accession>A0ABR2L3Z7</accession>
<feature type="zinc finger region" description="UBR-type" evidence="4">
    <location>
        <begin position="46"/>
        <end position="118"/>
    </location>
</feature>
<dbReference type="PROSITE" id="PS50011">
    <property type="entry name" value="PROTEIN_KINASE_DOM"/>
    <property type="match status" value="1"/>
</dbReference>
<evidence type="ECO:0000313" key="9">
    <source>
        <dbReference type="EMBL" id="KAK8898087.1"/>
    </source>
</evidence>
<dbReference type="SUPFAM" id="SSF56112">
    <property type="entry name" value="Protein kinase-like (PK-like)"/>
    <property type="match status" value="1"/>
</dbReference>
<evidence type="ECO:0000256" key="2">
    <source>
        <dbReference type="ARBA" id="ARBA00022771"/>
    </source>
</evidence>
<evidence type="ECO:0000259" key="8">
    <source>
        <dbReference type="PROSITE" id="PS51157"/>
    </source>
</evidence>
<comment type="caution">
    <text evidence="9">The sequence shown here is derived from an EMBL/GenBank/DDBJ whole genome shotgun (WGS) entry which is preliminary data.</text>
</comment>
<dbReference type="Gene3D" id="1.10.510.10">
    <property type="entry name" value="Transferase(Phosphotransferase) domain 1"/>
    <property type="match status" value="1"/>
</dbReference>
<keyword evidence="6" id="KW-0175">Coiled coil</keyword>
<keyword evidence="2 5" id="KW-0863">Zinc-finger</keyword>
<dbReference type="Pfam" id="PF00069">
    <property type="entry name" value="Pkinase"/>
    <property type="match status" value="1"/>
</dbReference>
<evidence type="ECO:0000256" key="3">
    <source>
        <dbReference type="ARBA" id="ARBA00022833"/>
    </source>
</evidence>
<evidence type="ECO:0000256" key="6">
    <source>
        <dbReference type="SAM" id="Coils"/>
    </source>
</evidence>
<dbReference type="EMBL" id="JAPFFF010000001">
    <property type="protein sequence ID" value="KAK8898087.1"/>
    <property type="molecule type" value="Genomic_DNA"/>
</dbReference>
<comment type="pathway">
    <text evidence="5">Protein modification; protein ubiquitination.</text>
</comment>